<dbReference type="SMR" id="A0A1P8B847"/>
<dbReference type="AlphaFoldDB" id="A0A1P8B847"/>
<dbReference type="PANTHER" id="PTHR11504:SF0">
    <property type="entry name" value="CYTOCHROME C OXIDASE SUBUNIT"/>
    <property type="match status" value="1"/>
</dbReference>
<keyword evidence="4" id="KW-0496">Mitochondrion</keyword>
<dbReference type="SUPFAM" id="SSF81411">
    <property type="entry name" value="Mitochondrial cytochrome c oxidase subunit VIa"/>
    <property type="match status" value="1"/>
</dbReference>
<accession>A0A1P8B847</accession>
<dbReference type="ExpressionAtlas" id="A0A1P8B847">
    <property type="expression patterns" value="baseline and differential"/>
</dbReference>
<keyword evidence="9" id="KW-1185">Reference proteome</keyword>
<proteinExistence type="evidence at protein level"/>
<dbReference type="InterPro" id="IPR001349">
    <property type="entry name" value="Cyt_c_oxidase_su6a"/>
</dbReference>
<dbReference type="EMBL" id="CP002687">
    <property type="protein sequence ID" value="ANM67768.1"/>
    <property type="molecule type" value="Genomic_DNA"/>
</dbReference>
<reference evidence="9" key="2">
    <citation type="journal article" date="2017" name="Plant J.">
        <title>Araport11: a complete reannotation of the Arabidopsis thaliana reference genome.</title>
        <authorList>
            <person name="Cheng C.Y."/>
            <person name="Krishnakumar V."/>
            <person name="Chan A.P."/>
            <person name="Thibaud-Nissen F."/>
            <person name="Schobel S."/>
            <person name="Town C.D."/>
        </authorList>
    </citation>
    <scope>GENOME REANNOTATION</scope>
    <source>
        <strain evidence="9">cv. Columbia</strain>
    </source>
</reference>
<feature type="transmembrane region" description="Helical" evidence="6">
    <location>
        <begin position="149"/>
        <end position="170"/>
    </location>
</feature>
<sequence>MATAIVRSALSRAVTRAAPKTSVAPKRNFSSSAGHDDAYEAAKWEKITYLGIASCTALAVYVLSKGHHHGEDPPCETMLISPVKTDRSMQMMRMLRKLHFLPLLISFISFILLFKFKHTLPETVMNHYCLLVAGLSAYAHPQQGVSLGYVYFSSFPIVHLTVFHFVIFSFDNAV</sequence>
<dbReference type="RefSeq" id="NP_001329576.1">
    <property type="nucleotide sequence ID" value="NM_001342457.1"/>
</dbReference>
<protein>
    <submittedName>
        <fullName evidence="8">Cytochrome c oxidase-like protein</fullName>
    </submittedName>
</protein>
<keyword evidence="5 6" id="KW-0472">Membrane</keyword>
<dbReference type="Proteomes" id="UP000006548">
    <property type="component" value="Chromosome 4"/>
</dbReference>
<dbReference type="GeneID" id="829939"/>
<keyword evidence="3" id="KW-0809">Transit peptide</keyword>
<dbReference type="DNASU" id="829939"/>
<reference evidence="8 9" key="1">
    <citation type="journal article" date="1999" name="Nature">
        <title>Sequence and analysis of chromosome 4 of the plant Arabidopsis thaliana.</title>
        <authorList>
            <consortium name="EU"/>
            <consortium name="CSHL and WU Arabidopsis Sequencing Project"/>
            <person name="Mayer K."/>
            <person name="Schuller C."/>
            <person name="Wambutt R."/>
            <person name="Murphy G."/>
            <person name="Volckaert G."/>
            <person name="Pohl T."/>
            <person name="Dusterhoft A."/>
            <person name="Stiekema W."/>
            <person name="Entian K.D."/>
            <person name="Terryn N."/>
            <person name="Harris B."/>
            <person name="Ansorge W."/>
            <person name="Brandt P."/>
            <person name="Grivell L."/>
            <person name="Rieger M."/>
            <person name="Weichselgartner M."/>
            <person name="de Simone V."/>
            <person name="Obermaier B."/>
            <person name="Mache R."/>
            <person name="Muller M."/>
            <person name="Kreis M."/>
            <person name="Delseny M."/>
            <person name="Puigdomenech P."/>
            <person name="Watson M."/>
            <person name="Schmidtheini T."/>
            <person name="Reichert B."/>
            <person name="Portatelle D."/>
            <person name="Perez-Alonso M."/>
            <person name="Boutry M."/>
            <person name="Bancroft I."/>
            <person name="Vos P."/>
            <person name="Hoheisel J."/>
            <person name="Zimmermann W."/>
            <person name="Wedler H."/>
            <person name="Ridley P."/>
            <person name="Langham S.A."/>
            <person name="McCullagh B."/>
            <person name="Bilham L."/>
            <person name="Robben J."/>
            <person name="Van der Schueren J."/>
            <person name="Grymonprez B."/>
            <person name="Chuang Y.J."/>
            <person name="Vandenbussche F."/>
            <person name="Braeken M."/>
            <person name="Weltjens I."/>
            <person name="Voet M."/>
            <person name="Bastiaens I."/>
            <person name="Aert R."/>
            <person name="Defoor E."/>
            <person name="Weitzenegger T."/>
            <person name="Bothe G."/>
            <person name="Ramsperger U."/>
            <person name="Hilbert H."/>
            <person name="Braun M."/>
            <person name="Holzer E."/>
            <person name="Brandt A."/>
            <person name="Peters S."/>
            <person name="van Staveren M."/>
            <person name="Dirske W."/>
            <person name="Mooijman P."/>
            <person name="Klein Lankhorst R."/>
            <person name="Rose M."/>
            <person name="Hauf J."/>
            <person name="Kotter P."/>
            <person name="Berneiser S."/>
            <person name="Hempel S."/>
            <person name="Feldpausch M."/>
            <person name="Lamberth S."/>
            <person name="Van den Daele H."/>
            <person name="De Keyser A."/>
            <person name="Buysshaert C."/>
            <person name="Gielen J."/>
            <person name="Villarroel R."/>
            <person name="De Clercq R."/>
            <person name="Van Montagu M."/>
            <person name="Rogers J."/>
            <person name="Cronin A."/>
            <person name="Quail M."/>
            <person name="Bray-Allen S."/>
            <person name="Clark L."/>
            <person name="Doggett J."/>
            <person name="Hall S."/>
            <person name="Kay M."/>
            <person name="Lennard N."/>
            <person name="McLay K."/>
            <person name="Mayes R."/>
            <person name="Pettett A."/>
            <person name="Rajandream M.A."/>
            <person name="Lyne M."/>
            <person name="Benes V."/>
            <person name="Rechmann S."/>
            <person name="Borkova D."/>
            <person name="Blocker H."/>
            <person name="Scharfe M."/>
            <person name="Grimm M."/>
            <person name="Lohnert T.H."/>
            <person name="Dose S."/>
            <person name="de Haan M."/>
            <person name="Maarse A."/>
            <person name="Schafer M."/>
            <person name="Muller-Auer S."/>
            <person name="Gabel C."/>
            <person name="Fuchs M."/>
            <person name="Fartmann B."/>
            <person name="Granderath K."/>
            <person name="Dauner D."/>
            <person name="Herzl A."/>
            <person name="Neumann S."/>
            <person name="Argiriou A."/>
            <person name="Vitale D."/>
            <person name="Liguori R."/>
            <person name="Piravandi E."/>
            <person name="Massenet O."/>
            <person name="Quigley F."/>
            <person name="Clabauld G."/>
            <person name="Mundlein A."/>
            <person name="Felber R."/>
            <person name="Schnabl S."/>
            <person name="Hiller R."/>
            <person name="Schmidt W."/>
            <person name="Lecharny A."/>
            <person name="Aubourg S."/>
            <person name="Chefdor F."/>
            <person name="Cooke R."/>
            <person name="Berger C."/>
            <person name="Montfort A."/>
            <person name="Casacuberta E."/>
            <person name="Gibbons T."/>
            <person name="Weber N."/>
            <person name="Vandenbol M."/>
            <person name="Bargues M."/>
            <person name="Terol J."/>
            <person name="Torres A."/>
            <person name="Perez-Perez A."/>
            <person name="Purnelle B."/>
            <person name="Bent E."/>
            <person name="Johnson S."/>
            <person name="Tacon D."/>
            <person name="Jesse T."/>
            <person name="Heijnen L."/>
            <person name="Schwarz S."/>
            <person name="Scholler P."/>
            <person name="Heber S."/>
            <person name="Francs P."/>
            <person name="Bielke C."/>
            <person name="Frishman D."/>
            <person name="Haase D."/>
            <person name="Lemcke K."/>
            <person name="Mewes H.W."/>
            <person name="Stocker S."/>
            <person name="Zaccaria P."/>
            <person name="Bevan M."/>
            <person name="Wilson R.K."/>
            <person name="de la Bastide M."/>
            <person name="Habermann K."/>
            <person name="Parnell L."/>
            <person name="Dedhia N."/>
            <person name="Gnoj L."/>
            <person name="Schutz K."/>
            <person name="Huang E."/>
            <person name="Spiegel L."/>
            <person name="Sehkon M."/>
            <person name="Murray J."/>
            <person name="Sheet P."/>
            <person name="Cordes M."/>
            <person name="Abu-Threideh J."/>
            <person name="Stoneking T."/>
            <person name="Kalicki J."/>
            <person name="Graves T."/>
            <person name="Harmon G."/>
            <person name="Edwards J."/>
            <person name="Latreille P."/>
            <person name="Courtney L."/>
            <person name="Cloud J."/>
            <person name="Abbott A."/>
            <person name="Scott K."/>
            <person name="Johnson D."/>
            <person name="Minx P."/>
            <person name="Bentley D."/>
            <person name="Fulton B."/>
            <person name="Miller N."/>
            <person name="Greco T."/>
            <person name="Kemp K."/>
            <person name="Kramer J."/>
            <person name="Fulton L."/>
            <person name="Mardis E."/>
            <person name="Dante M."/>
            <person name="Pepin K."/>
            <person name="Hillier L."/>
            <person name="Nelson J."/>
            <person name="Spieth J."/>
            <person name="Ryan E."/>
            <person name="Andrews S."/>
            <person name="Geisel C."/>
            <person name="Layman D."/>
            <person name="Du H."/>
            <person name="Ali J."/>
            <person name="Berghoff A."/>
            <person name="Jones K."/>
            <person name="Drone K."/>
            <person name="Cotton M."/>
            <person name="Joshu C."/>
            <person name="Antonoiu B."/>
            <person name="Zidanic M."/>
            <person name="Strong C."/>
            <person name="Sun H."/>
            <person name="Lamar B."/>
            <person name="Yordan C."/>
            <person name="Ma P."/>
            <person name="Zhong J."/>
            <person name="Preston R."/>
            <person name="Vil D."/>
            <person name="Shekher M."/>
            <person name="Matero A."/>
            <person name="Shah R."/>
            <person name="Swaby I.K."/>
            <person name="O'Shaughnessy A."/>
            <person name="Rodriguez M."/>
            <person name="Hoffmann J."/>
            <person name="Till S."/>
            <person name="Granat S."/>
            <person name="Shohdy N."/>
            <person name="Hasegawa A."/>
            <person name="Hameed A."/>
            <person name="Lodhi M."/>
            <person name="Johnson A."/>
            <person name="Chen E."/>
            <person name="Marra M."/>
            <person name="Martienssen R."/>
            <person name="McCombie W.R."/>
        </authorList>
    </citation>
    <scope>NUCLEOTIDE SEQUENCE [LARGE SCALE GENOMIC DNA]</scope>
    <source>
        <strain evidence="9">cv. Columbia</strain>
    </source>
</reference>
<evidence type="ECO:0000256" key="1">
    <source>
        <dbReference type="ARBA" id="ARBA00004273"/>
    </source>
</evidence>
<keyword evidence="10" id="KW-1267">Proteomics identification</keyword>
<feature type="transmembrane region" description="Helical" evidence="6">
    <location>
        <begin position="98"/>
        <end position="116"/>
    </location>
</feature>
<evidence type="ECO:0000256" key="6">
    <source>
        <dbReference type="SAM" id="Phobius"/>
    </source>
</evidence>
<dbReference type="GO" id="GO:0005743">
    <property type="term" value="C:mitochondrial inner membrane"/>
    <property type="evidence" value="ECO:0007669"/>
    <property type="project" value="UniProtKB-SubCell"/>
</dbReference>
<dbReference type="PANTHER" id="PTHR11504">
    <property type="entry name" value="CYTOCHROME C OXIDASE POLYPEPTIDE VIA"/>
    <property type="match status" value="1"/>
</dbReference>
<evidence type="ECO:0007829" key="10">
    <source>
        <dbReference type="PeptideAtlas" id="A0A1P8B847"/>
    </source>
</evidence>
<dbReference type="Araport" id="AT4G37830"/>
<evidence type="ECO:0000313" key="8">
    <source>
        <dbReference type="EMBL" id="ANM67768.1"/>
    </source>
</evidence>
<keyword evidence="6" id="KW-1133">Transmembrane helix</keyword>
<gene>
    <name evidence="7 8" type="ordered locus">At4g37830</name>
</gene>
<dbReference type="InterPro" id="IPR036418">
    <property type="entry name" value="Cyt_c_oxidase_su6a_sf"/>
</dbReference>
<name>A0A1P8B847_ARATH</name>
<keyword evidence="2" id="KW-0999">Mitochondrion inner membrane</keyword>
<evidence type="ECO:0000313" key="7">
    <source>
        <dbReference type="Araport" id="AT4G37830"/>
    </source>
</evidence>
<keyword evidence="6" id="KW-0812">Transmembrane</keyword>
<evidence type="ECO:0000256" key="3">
    <source>
        <dbReference type="ARBA" id="ARBA00022946"/>
    </source>
</evidence>
<organism evidence="8 9">
    <name type="scientific">Arabidopsis thaliana</name>
    <name type="common">Mouse-ear cress</name>
    <dbReference type="NCBI Taxonomy" id="3702"/>
    <lineage>
        <taxon>Eukaryota</taxon>
        <taxon>Viridiplantae</taxon>
        <taxon>Streptophyta</taxon>
        <taxon>Embryophyta</taxon>
        <taxon>Tracheophyta</taxon>
        <taxon>Spermatophyta</taxon>
        <taxon>Magnoliopsida</taxon>
        <taxon>eudicotyledons</taxon>
        <taxon>Gunneridae</taxon>
        <taxon>Pentapetalae</taxon>
        <taxon>rosids</taxon>
        <taxon>malvids</taxon>
        <taxon>Brassicales</taxon>
        <taxon>Brassicaceae</taxon>
        <taxon>Camelineae</taxon>
        <taxon>Arabidopsis</taxon>
    </lineage>
</organism>
<evidence type="ECO:0000256" key="4">
    <source>
        <dbReference type="ARBA" id="ARBA00023128"/>
    </source>
</evidence>
<comment type="subcellular location">
    <subcellularLocation>
        <location evidence="1">Mitochondrion inner membrane</location>
    </subcellularLocation>
</comment>
<evidence type="ECO:0000256" key="2">
    <source>
        <dbReference type="ARBA" id="ARBA00022792"/>
    </source>
</evidence>
<evidence type="ECO:0000313" key="9">
    <source>
        <dbReference type="Proteomes" id="UP000006548"/>
    </source>
</evidence>
<evidence type="ECO:0000256" key="5">
    <source>
        <dbReference type="ARBA" id="ARBA00023136"/>
    </source>
</evidence>
<dbReference type="TAIR" id="AT4G37830"/>